<feature type="compositionally biased region" description="Polar residues" evidence="1">
    <location>
        <begin position="417"/>
        <end position="445"/>
    </location>
</feature>
<feature type="compositionally biased region" description="Polar residues" evidence="1">
    <location>
        <begin position="863"/>
        <end position="886"/>
    </location>
</feature>
<dbReference type="KEGG" id="cel:CELE_C09G1.2"/>
<gene>
    <name evidence="2 4" type="ORF">C09G1.2</name>
    <name evidence="2" type="ORF">CELE_C09G1.2</name>
</gene>
<dbReference type="PaxDb" id="6239-C09G1.2"/>
<feature type="region of interest" description="Disordered" evidence="1">
    <location>
        <begin position="251"/>
        <end position="314"/>
    </location>
</feature>
<dbReference type="RefSeq" id="NP_001366725.1">
    <property type="nucleotide sequence ID" value="NM_001381176.2"/>
</dbReference>
<protein>
    <submittedName>
        <fullName evidence="2">KRAP_IP3R_bind domain-containing protein</fullName>
    </submittedName>
</protein>
<feature type="compositionally biased region" description="Polar residues" evidence="1">
    <location>
        <begin position="336"/>
        <end position="351"/>
    </location>
</feature>
<feature type="compositionally biased region" description="Basic and acidic residues" evidence="1">
    <location>
        <begin position="405"/>
        <end position="416"/>
    </location>
</feature>
<accession>Q17863</accession>
<dbReference type="AlphaFoldDB" id="Q17863"/>
<feature type="region of interest" description="Disordered" evidence="1">
    <location>
        <begin position="847"/>
        <end position="907"/>
    </location>
</feature>
<feature type="region of interest" description="Disordered" evidence="1">
    <location>
        <begin position="977"/>
        <end position="1094"/>
    </location>
</feature>
<feature type="region of interest" description="Disordered" evidence="1">
    <location>
        <begin position="529"/>
        <end position="552"/>
    </location>
</feature>
<dbReference type="GeneID" id="182459"/>
<feature type="compositionally biased region" description="Polar residues" evidence="1">
    <location>
        <begin position="1002"/>
        <end position="1015"/>
    </location>
</feature>
<name>Q17863_CAEEL</name>
<evidence type="ECO:0000313" key="2">
    <source>
        <dbReference type="EMBL" id="CAA90539.2"/>
    </source>
</evidence>
<keyword evidence="3" id="KW-1185">Reference proteome</keyword>
<dbReference type="WormBase" id="C09G1.2">
    <property type="protein sequence ID" value="CE42554"/>
    <property type="gene ID" value="WBGene00007484"/>
</dbReference>
<evidence type="ECO:0000256" key="1">
    <source>
        <dbReference type="SAM" id="MobiDB-lite"/>
    </source>
</evidence>
<feature type="compositionally biased region" description="Acidic residues" evidence="1">
    <location>
        <begin position="1061"/>
        <end position="1072"/>
    </location>
</feature>
<feature type="region of interest" description="Disordered" evidence="1">
    <location>
        <begin position="332"/>
        <end position="449"/>
    </location>
</feature>
<feature type="compositionally biased region" description="Basic and acidic residues" evidence="1">
    <location>
        <begin position="887"/>
        <end position="907"/>
    </location>
</feature>
<feature type="region of interest" description="Disordered" evidence="1">
    <location>
        <begin position="118"/>
        <end position="149"/>
    </location>
</feature>
<sequence length="1184" mass="135709">MRLKNMMPGFLRYSTTEIKNRMKHGVSDLFGHYSLLEKMSLESEKVITETKQELLGRYHSLLHDFNYGRRPGLKKSNEYQNLVGRMLMCKIPDIEEMKESKELDSISKSTNMEPISCNSKIKLSQKQTSPQTDNDPDYFTAKPTDKITKRPSISRGTAMQNEGSLFHDKRQNTLGTEHETLKNTVKNTHPKVDKDHKRIENQDISSKGQEPTCFQKKARLRTEIDTNYLPAKISIHSRENWTRDREHLRRLLESEEPNPKKQKSVPTEHDLKKRGWHSSSTHQSMQRIQKQVSSEEVDSKNQKSAQSETDLNYFTLNNNSSKTLFEQQRNVRTDQDLNNNRDSCSACGNNSDAEKEDIKGTRKRSSLENQHSERMQFSQTEKSSPIGDMVQNSPDFKNMANRTPAESEKGKKKAQDWQHSLNFRSGRSAINKQQNEIKIKPSSSNDQKRHWLFKMRESAQTKKNLKYLIAKRTHQSMQCQSEFKCVSSSNQTEKDLKSFSIKKNVQVQPCSPSLKSSDIGNERNRIKRQHFSLGEQSFEKRKPALTATGNEKGDLKRKLSLLKDQFSAKQTEQSLQCSADLEDGEIDEKHCQILSNSQVNRVFKKRKTALAAKEPNNFTVSCCSDSNSTGITDDPIQTKNTKLSLEEQDPLLSERRKTLATIFNQKKPVQIDQNLQCSFDLEDGEIDEKQCQISLHSQVHRVLKKRQLAPAAKDLNNFTVNCSLDSNSNESNDEPIKTEKTQLLLKEHQPVISKRQETLKTESSFNNFNSTDAHRNCRRQSKLIEKQPISLEDSVFEQNKSAQPESVINYFTIDNKNQDWQYFSGPEKDPKLVSFLEAVNKKDALVKHYSEKQRPVRNKNDSDYPTATDTDQRSSSCSELKGTTMNKKQEENTRKRLSLKNEEASPEKTLVRAEKDFNHFTVKKKEECLSLSFGFIALPIKKRRPFFEGQNNSIELKGTATQIERQSVSSEVHISNYQSTPMKNNGRGGQNSLGFNDHPIKINSSEEQLSGTQKSHPMENGFVTTTVTSPERSGQSSLGSNNVHMNENLNEVRRAPPEQPQEPDEPEESEEQEPVRPEQQNIEIPEGGGVLTEPRPVASEWSKLGVNIDGNWMLRKDLTHYRFNWPIDPEKRKIERGKAVARCREIRKNGPVSIPHKNNASTITWISKVRGIRRIPLESHTASQ</sequence>
<evidence type="ECO:0000313" key="4">
    <source>
        <dbReference type="WormBase" id="C09G1.2"/>
    </source>
</evidence>
<dbReference type="HOGENOM" id="CLU_272650_0_0_1"/>
<feature type="compositionally biased region" description="Polar residues" evidence="1">
    <location>
        <begin position="118"/>
        <end position="133"/>
    </location>
</feature>
<feature type="compositionally biased region" description="Polar residues" evidence="1">
    <location>
        <begin position="1022"/>
        <end position="1049"/>
    </location>
</feature>
<feature type="compositionally biased region" description="Basic and acidic residues" evidence="1">
    <location>
        <begin position="847"/>
        <end position="862"/>
    </location>
</feature>
<dbReference type="Proteomes" id="UP000001940">
    <property type="component" value="Chromosome X"/>
</dbReference>
<proteinExistence type="predicted"/>
<dbReference type="Bgee" id="WBGene00007484">
    <property type="expression patterns" value="Expressed in larva"/>
</dbReference>
<dbReference type="InParanoid" id="Q17863"/>
<dbReference type="UCSC" id="C09G1.2">
    <property type="organism name" value="c. elegans"/>
</dbReference>
<feature type="region of interest" description="Disordered" evidence="1">
    <location>
        <begin position="193"/>
        <end position="213"/>
    </location>
</feature>
<feature type="compositionally biased region" description="Polar residues" evidence="1">
    <location>
        <begin position="277"/>
        <end position="294"/>
    </location>
</feature>
<dbReference type="CTD" id="182459"/>
<reference evidence="2 3" key="1">
    <citation type="journal article" date="1998" name="Science">
        <title>Genome sequence of the nematode C. elegans: a platform for investigating biology.</title>
        <authorList>
            <consortium name="The C. elegans sequencing consortium"/>
            <person name="Sulson J.E."/>
            <person name="Waterston R."/>
        </authorList>
    </citation>
    <scope>NUCLEOTIDE SEQUENCE [LARGE SCALE GENOMIC DNA]</scope>
    <source>
        <strain evidence="2 3">Bristol N2</strain>
    </source>
</reference>
<dbReference type="EMBL" id="BX284606">
    <property type="protein sequence ID" value="CAA90539.2"/>
    <property type="molecule type" value="Genomic_DNA"/>
</dbReference>
<organism evidence="2 3">
    <name type="scientific">Caenorhabditis elegans</name>
    <dbReference type="NCBI Taxonomy" id="6239"/>
    <lineage>
        <taxon>Eukaryota</taxon>
        <taxon>Metazoa</taxon>
        <taxon>Ecdysozoa</taxon>
        <taxon>Nematoda</taxon>
        <taxon>Chromadorea</taxon>
        <taxon>Rhabditida</taxon>
        <taxon>Rhabditina</taxon>
        <taxon>Rhabditomorpha</taxon>
        <taxon>Rhabditoidea</taxon>
        <taxon>Rhabditidae</taxon>
        <taxon>Peloderinae</taxon>
        <taxon>Caenorhabditis</taxon>
    </lineage>
</organism>
<dbReference type="PhylomeDB" id="Q17863"/>
<feature type="compositionally biased region" description="Polar residues" evidence="1">
    <location>
        <begin position="302"/>
        <end position="314"/>
    </location>
</feature>
<dbReference type="AGR" id="WB:WBGene00007484"/>
<evidence type="ECO:0000313" key="3">
    <source>
        <dbReference type="Proteomes" id="UP000001940"/>
    </source>
</evidence>